<proteinExistence type="predicted"/>
<evidence type="ECO:0000313" key="1">
    <source>
        <dbReference type="EMBL" id="CAB1453472.1"/>
    </source>
</evidence>
<accession>A0A9N7VIJ2</accession>
<dbReference type="AlphaFoldDB" id="A0A9N7VIJ2"/>
<reference evidence="1" key="1">
    <citation type="submission" date="2020-03" db="EMBL/GenBank/DDBJ databases">
        <authorList>
            <person name="Weist P."/>
        </authorList>
    </citation>
    <scope>NUCLEOTIDE SEQUENCE</scope>
</reference>
<dbReference type="Proteomes" id="UP001153269">
    <property type="component" value="Unassembled WGS sequence"/>
</dbReference>
<gene>
    <name evidence="1" type="ORF">PLEPLA_LOCUS41226</name>
</gene>
<dbReference type="EMBL" id="CADEAL010004170">
    <property type="protein sequence ID" value="CAB1453472.1"/>
    <property type="molecule type" value="Genomic_DNA"/>
</dbReference>
<evidence type="ECO:0000313" key="2">
    <source>
        <dbReference type="Proteomes" id="UP001153269"/>
    </source>
</evidence>
<protein>
    <submittedName>
        <fullName evidence="1">Uncharacterized protein</fullName>
    </submittedName>
</protein>
<name>A0A9N7VIJ2_PLEPL</name>
<sequence length="100" mass="11293">MSRHFGDCGENAPFHGRLPQSLIVYLRDMRRDELQTLYNGAFWTAASELVCRGHFALQMGQTGYRPPTFRLENDHSTPQPQPPWWTMEVAVVDPDGGSGS</sequence>
<keyword evidence="2" id="KW-1185">Reference proteome</keyword>
<organism evidence="1 2">
    <name type="scientific">Pleuronectes platessa</name>
    <name type="common">European plaice</name>
    <dbReference type="NCBI Taxonomy" id="8262"/>
    <lineage>
        <taxon>Eukaryota</taxon>
        <taxon>Metazoa</taxon>
        <taxon>Chordata</taxon>
        <taxon>Craniata</taxon>
        <taxon>Vertebrata</taxon>
        <taxon>Euteleostomi</taxon>
        <taxon>Actinopterygii</taxon>
        <taxon>Neopterygii</taxon>
        <taxon>Teleostei</taxon>
        <taxon>Neoteleostei</taxon>
        <taxon>Acanthomorphata</taxon>
        <taxon>Carangaria</taxon>
        <taxon>Pleuronectiformes</taxon>
        <taxon>Pleuronectoidei</taxon>
        <taxon>Pleuronectidae</taxon>
        <taxon>Pleuronectes</taxon>
    </lineage>
</organism>
<comment type="caution">
    <text evidence="1">The sequence shown here is derived from an EMBL/GenBank/DDBJ whole genome shotgun (WGS) entry which is preliminary data.</text>
</comment>